<evidence type="ECO:0000313" key="1">
    <source>
        <dbReference type="EMBL" id="MDI5833666.1"/>
    </source>
</evidence>
<comment type="caution">
    <text evidence="1">The sequence shown here is derived from an EMBL/GenBank/DDBJ whole genome shotgun (WGS) entry which is preliminary data.</text>
</comment>
<accession>A0ABT6UJF1</accession>
<gene>
    <name evidence="1" type="ORF">ODY93_18955</name>
</gene>
<name>A0ABT6UJF1_9GAMM</name>
<keyword evidence="2" id="KW-1185">Reference proteome</keyword>
<reference evidence="1 2" key="1">
    <citation type="submission" date="2022-09" db="EMBL/GenBank/DDBJ databases">
        <title>The outer-membrane cytochrome OmcA is essential for infection of Shewanella oneidensis by a zebrafish-associated bacteriophage.</title>
        <authorList>
            <person name="Grenfell A.W."/>
            <person name="Intile P."/>
            <person name="Mcfarlane J."/>
            <person name="Leung D."/>
            <person name="Abdalla K."/>
            <person name="Wold M."/>
            <person name="Kees E."/>
            <person name="Gralnick J."/>
        </authorList>
    </citation>
    <scope>NUCLEOTIDE SEQUENCE [LARGE SCALE GENOMIC DNA]</scope>
    <source>
        <strain evidence="1 2">NF-5</strain>
    </source>
</reference>
<evidence type="ECO:0000313" key="2">
    <source>
        <dbReference type="Proteomes" id="UP001159075"/>
    </source>
</evidence>
<sequence>MQYLPQTTPLIALNGGLYIDAFVMDENNDIIFLSLWARDGEMQHFFAALTLPVSQGGYRDRFVKLPNGDTQLLNFNRVTDMKKLSTRLPKYTPVGEWVHTWLMLPTLMKTPHGSQEALVLSQHTLNWDALWPLVKNLCHLPLLDEWKDVLAELLSHCVKALTSWGVFGYQIKLEPDVIESIIAEAIKDRSLTLQGHSLQPSYSNQSEEVL</sequence>
<dbReference type="RefSeq" id="WP_014620993.1">
    <property type="nucleotide sequence ID" value="NZ_JANLGK010000026.1"/>
</dbReference>
<dbReference type="EMBL" id="JAOTLW010000025">
    <property type="protein sequence ID" value="MDI5833666.1"/>
    <property type="molecule type" value="Genomic_DNA"/>
</dbReference>
<proteinExistence type="predicted"/>
<dbReference type="Proteomes" id="UP001159075">
    <property type="component" value="Unassembled WGS sequence"/>
</dbReference>
<protein>
    <submittedName>
        <fullName evidence="1">Uncharacterized protein</fullName>
    </submittedName>
</protein>
<organism evidence="1 2">
    <name type="scientific">Shewanella xiamenensis</name>
    <dbReference type="NCBI Taxonomy" id="332186"/>
    <lineage>
        <taxon>Bacteria</taxon>
        <taxon>Pseudomonadati</taxon>
        <taxon>Pseudomonadota</taxon>
        <taxon>Gammaproteobacteria</taxon>
        <taxon>Alteromonadales</taxon>
        <taxon>Shewanellaceae</taxon>
        <taxon>Shewanella</taxon>
    </lineage>
</organism>